<accession>A0A1L7WFR3</accession>
<dbReference type="EMBL" id="FJOG01000002">
    <property type="protein sequence ID" value="CZR51614.1"/>
    <property type="molecule type" value="Genomic_DNA"/>
</dbReference>
<protein>
    <submittedName>
        <fullName evidence="2">Related to capsular associated protein (CAP10)</fullName>
    </submittedName>
</protein>
<reference evidence="2 3" key="1">
    <citation type="submission" date="2016-03" db="EMBL/GenBank/DDBJ databases">
        <authorList>
            <person name="Ploux O."/>
        </authorList>
    </citation>
    <scope>NUCLEOTIDE SEQUENCE [LARGE SCALE GENOMIC DNA]</scope>
    <source>
        <strain evidence="2 3">UAMH 11012</strain>
    </source>
</reference>
<dbReference type="InterPro" id="IPR051091">
    <property type="entry name" value="O-Glucosyltr/Glycosyltrsf_90"/>
</dbReference>
<evidence type="ECO:0000313" key="2">
    <source>
        <dbReference type="EMBL" id="CZR51614.1"/>
    </source>
</evidence>
<feature type="compositionally biased region" description="Basic and acidic residues" evidence="1">
    <location>
        <begin position="615"/>
        <end position="627"/>
    </location>
</feature>
<feature type="region of interest" description="Disordered" evidence="1">
    <location>
        <begin position="593"/>
        <end position="633"/>
    </location>
</feature>
<dbReference type="OrthoDB" id="541052at2759"/>
<organism evidence="2 3">
    <name type="scientific">Phialocephala subalpina</name>
    <dbReference type="NCBI Taxonomy" id="576137"/>
    <lineage>
        <taxon>Eukaryota</taxon>
        <taxon>Fungi</taxon>
        <taxon>Dikarya</taxon>
        <taxon>Ascomycota</taxon>
        <taxon>Pezizomycotina</taxon>
        <taxon>Leotiomycetes</taxon>
        <taxon>Helotiales</taxon>
        <taxon>Mollisiaceae</taxon>
        <taxon>Phialocephala</taxon>
        <taxon>Phialocephala fortinii species complex</taxon>
    </lineage>
</organism>
<evidence type="ECO:0000313" key="3">
    <source>
        <dbReference type="Proteomes" id="UP000184330"/>
    </source>
</evidence>
<gene>
    <name evidence="2" type="ORF">PAC_01491</name>
</gene>
<name>A0A1L7WFR3_9HELO</name>
<dbReference type="AlphaFoldDB" id="A0A1L7WFR3"/>
<keyword evidence="3" id="KW-1185">Reference proteome</keyword>
<evidence type="ECO:0000256" key="1">
    <source>
        <dbReference type="SAM" id="MobiDB-lite"/>
    </source>
</evidence>
<proteinExistence type="predicted"/>
<dbReference type="PANTHER" id="PTHR12203">
    <property type="entry name" value="KDEL LYS-ASP-GLU-LEU CONTAINING - RELATED"/>
    <property type="match status" value="1"/>
</dbReference>
<feature type="compositionally biased region" description="Pro residues" evidence="1">
    <location>
        <begin position="595"/>
        <end position="609"/>
    </location>
</feature>
<dbReference type="STRING" id="576137.A0A1L7WFR3"/>
<dbReference type="PANTHER" id="PTHR12203:SF22">
    <property type="entry name" value="CAPSULE ASSOCIATED PROTEIN"/>
    <property type="match status" value="1"/>
</dbReference>
<dbReference type="Proteomes" id="UP000184330">
    <property type="component" value="Unassembled WGS sequence"/>
</dbReference>
<sequence>MLPQRILRLLPFSACILTLLVLGFTLYGPDVHPVHLADLQDLVPWFTSSPEKDAAPQDPLPDTSVDPHPIIELLQKANAEFNAFLDKETHDLQSAAKRYRERRGRHPPPGFDKWWAYAKDNNATIVEDFWDQIYHDLNPLWALDPKEMLGTVRGHNRLFKLRNGKVTHESDHFWMPIWQDLINDVAENLPDMDLAMNTMDEPRLFIAWEDMTRYMEKAEKLGKGVDHNLVSNNFSAFTEAAPEFVPEGYPWDGTQPLWPRAASACPPDSPARQVPVQTDWSQPPNLTTAHIGPHTNPAGYVSNYTLSTSICHQPDIQGLHGFFIESISASTGPKLFPLFGSSKLLQNSEILLPAAMYYKGDARFTIESSPVPWAEKTSSLVWRGLASGGRNKENNWKGFHRHRLVSMLNGTQALMMPNSSQFIDIESLPLDHFHLQSWEKSALPKNVAMGDWLNSFVDVGLNDLACFPREAPPPEGLTCFYTDYLFSPSSHLTLEEQHHHKYLVDVDGNSFSGRYRDFLRSGSLPIKATLFREWHDSRLIAWKHFIPMDNRFMDIYGIMEFFLGYEDPTSKLVGDSSSHFDLEHEAEALEFELQPPDPSPPPPEPPLELPPNTAESRRRSIERRAPKTESLNATYTPNRDLLAKKIALDGRDWAARVLRVEDMRVYTYRLLLEYARVMDENRETLGWVEDLKAKR</sequence>